<organism evidence="1">
    <name type="scientific">marine sediment metagenome</name>
    <dbReference type="NCBI Taxonomy" id="412755"/>
    <lineage>
        <taxon>unclassified sequences</taxon>
        <taxon>metagenomes</taxon>
        <taxon>ecological metagenomes</taxon>
    </lineage>
</organism>
<dbReference type="AlphaFoldDB" id="X1E4F0"/>
<evidence type="ECO:0000313" key="1">
    <source>
        <dbReference type="EMBL" id="GAH15290.1"/>
    </source>
</evidence>
<accession>X1E4F0</accession>
<name>X1E4F0_9ZZZZ</name>
<comment type="caution">
    <text evidence="1">The sequence shown here is derived from an EMBL/GenBank/DDBJ whole genome shotgun (WGS) entry which is preliminary data.</text>
</comment>
<reference evidence="1" key="1">
    <citation type="journal article" date="2014" name="Front. Microbiol.">
        <title>High frequency of phylogenetically diverse reductive dehalogenase-homologous genes in deep subseafloor sedimentary metagenomes.</title>
        <authorList>
            <person name="Kawai M."/>
            <person name="Futagami T."/>
            <person name="Toyoda A."/>
            <person name="Takaki Y."/>
            <person name="Nishi S."/>
            <person name="Hori S."/>
            <person name="Arai W."/>
            <person name="Tsubouchi T."/>
            <person name="Morono Y."/>
            <person name="Uchiyama I."/>
            <person name="Ito T."/>
            <person name="Fujiyama A."/>
            <person name="Inagaki F."/>
            <person name="Takami H."/>
        </authorList>
    </citation>
    <scope>NUCLEOTIDE SEQUENCE</scope>
    <source>
        <strain evidence="1">Expedition CK06-06</strain>
    </source>
</reference>
<protein>
    <submittedName>
        <fullName evidence="1">Uncharacterized protein</fullName>
    </submittedName>
</protein>
<sequence>QYNPDNKEEAITIIEELSEFKIEQNLEEGMIVFSELGDYFLALGHSQIAISLYDQSLEMSIDGNFEYKIPTLIDKLKRAYIATILSGYSTETINVDVLFNKAYKLKNVEKYNEQIKQFHDFNELFYTKFPLLTGKKIISYLNLDAKLKDYFEVVKIQPMANGKTLFVALHTELGLLGFLVFGDYQLSGVAENYSLKLKDTAKVRIYTPNTELKEKYLIRAIIEIKNKEFIDIIYNLPIFFQQMNI</sequence>
<gene>
    <name evidence="1" type="ORF">S01H4_54738</name>
</gene>
<proteinExistence type="predicted"/>
<dbReference type="EMBL" id="BART01031521">
    <property type="protein sequence ID" value="GAH15290.1"/>
    <property type="molecule type" value="Genomic_DNA"/>
</dbReference>
<feature type="non-terminal residue" evidence="1">
    <location>
        <position position="1"/>
    </location>
</feature>